<evidence type="ECO:0000259" key="17">
    <source>
        <dbReference type="PROSITE" id="PS50902"/>
    </source>
</evidence>
<dbReference type="InterPro" id="IPR029039">
    <property type="entry name" value="Flavoprotein-like_sf"/>
</dbReference>
<feature type="domain" description="Radical SAM core" evidence="18">
    <location>
        <begin position="401"/>
        <end position="629"/>
    </location>
</feature>
<feature type="region of interest" description="Disordered" evidence="15">
    <location>
        <begin position="249"/>
        <end position="353"/>
    </location>
</feature>
<dbReference type="UniPathway" id="UPA00375"/>
<protein>
    <recommendedName>
        <fullName evidence="4">tRNA 4-demethylwyosine synthase (AdoMet-dependent)</fullName>
        <ecNumber evidence="4">4.1.3.44</ecNumber>
    </recommendedName>
</protein>
<evidence type="ECO:0000256" key="14">
    <source>
        <dbReference type="ARBA" id="ARBA00049466"/>
    </source>
</evidence>
<dbReference type="GO" id="GO:0046872">
    <property type="term" value="F:metal ion binding"/>
    <property type="evidence" value="ECO:0007669"/>
    <property type="project" value="UniProtKB-KW"/>
</dbReference>
<dbReference type="AlphaFoldDB" id="A0A8B9QMM8"/>
<dbReference type="PROSITE" id="PS50902">
    <property type="entry name" value="FLAVODOXIN_LIKE"/>
    <property type="match status" value="1"/>
</dbReference>
<evidence type="ECO:0000256" key="11">
    <source>
        <dbReference type="ARBA" id="ARBA00023014"/>
    </source>
</evidence>
<dbReference type="PRINTS" id="PR00369">
    <property type="entry name" value="FLAVODOXIN"/>
</dbReference>
<dbReference type="GO" id="GO:0031591">
    <property type="term" value="P:wybutosine biosynthetic process"/>
    <property type="evidence" value="ECO:0007669"/>
    <property type="project" value="TreeGrafter"/>
</dbReference>
<evidence type="ECO:0000256" key="2">
    <source>
        <dbReference type="ARBA" id="ARBA00004797"/>
    </source>
</evidence>
<keyword evidence="5" id="KW-0004">4Fe-4S</keyword>
<dbReference type="InterPro" id="IPR008254">
    <property type="entry name" value="Flavodoxin/NO_synth"/>
</dbReference>
<keyword evidence="20" id="KW-1185">Reference proteome</keyword>
<feature type="domain" description="Flavodoxin-like" evidence="17">
    <location>
        <begin position="80"/>
        <end position="238"/>
    </location>
</feature>
<reference evidence="19" key="1">
    <citation type="submission" date="2025-08" db="UniProtKB">
        <authorList>
            <consortium name="Ensembl"/>
        </authorList>
    </citation>
    <scope>IDENTIFICATION</scope>
</reference>
<keyword evidence="11" id="KW-0411">Iron-sulfur</keyword>
<dbReference type="EC" id="4.1.3.44" evidence="4"/>
<evidence type="ECO:0000256" key="15">
    <source>
        <dbReference type="SAM" id="MobiDB-lite"/>
    </source>
</evidence>
<feature type="compositionally biased region" description="Basic and acidic residues" evidence="15">
    <location>
        <begin position="267"/>
        <end position="279"/>
    </location>
</feature>
<keyword evidence="12" id="KW-0456">Lyase</keyword>
<keyword evidence="10" id="KW-0408">Iron</keyword>
<dbReference type="InterPro" id="IPR034556">
    <property type="entry name" value="tRNA_wybutosine-synthase"/>
</dbReference>
<comment type="similarity">
    <text evidence="3">Belongs to the TYW1 family.</text>
</comment>
<evidence type="ECO:0000256" key="13">
    <source>
        <dbReference type="ARBA" id="ARBA00025368"/>
    </source>
</evidence>
<sequence>MDPWNFFYTCLTSLWLHRFYIYSSVALGISIWICIQFFTSKTIKKDEKFNGNPASAEVAEDKLVNGYATMKAKEVYVAGVKIFYGSQTGTAKRFAKGLAEAVTSLNLSAEVINMGDYDPDDSLTEETTSRNICVFLVATYTDGQPTENAAWFCKWLEETANDFRFGKMYLKGLRYAVFGLGNSVYVDHYNTVGRNIDRWLWMLSASRIMTRAEGDCNVAQSKHGSIEADFEAWKTKFLGRLQALCKGEKKPCSGKCKKGKCKSQGKQSKESSDHEHGASEYENAEAEEFFETTSEEESNAEEAGDTNSVIDVEDLGKIMSHMKKAKKERELEEGGGRTSLSQESAGRKEEGERREMITAALREALTKQGYKLIGSHSGVKLCRWTKSMLRGRGGCYKHTFYGIESHRCMEATPSLACANKCVFCWRHHTNPVGTEWRWKMDQPEMILREAIENHQNMIKQFKGVSGVKADRFEEAMTAKHCALSLVGEPIMYPEINRFLKLLHQHNISSFLVTNAQFPEEIRNLEPVTQLYVSVDASTKDSLKKIDRPLFKDFWQRFLDSLKALSEKGVTYCGESSASNLTMANVPWHEEVVHFVQELADLIPDYEIACEHEHSNCLLIAHKKFKINGEWCTWINYDRFQELVRDYERSRGSKTFTAADYMAKTPHWALFGSRERGFDPLDIRYQRKNKTKDISGC</sequence>
<keyword evidence="9" id="KW-0547">Nucleotide-binding</keyword>
<evidence type="ECO:0000256" key="7">
    <source>
        <dbReference type="ARBA" id="ARBA00022694"/>
    </source>
</evidence>
<organism evidence="19 20">
    <name type="scientific">Apteryx owenii</name>
    <name type="common">Little spotted kiwi</name>
    <dbReference type="NCBI Taxonomy" id="8824"/>
    <lineage>
        <taxon>Eukaryota</taxon>
        <taxon>Metazoa</taxon>
        <taxon>Chordata</taxon>
        <taxon>Craniata</taxon>
        <taxon>Vertebrata</taxon>
        <taxon>Euteleostomi</taxon>
        <taxon>Archelosauria</taxon>
        <taxon>Archosauria</taxon>
        <taxon>Dinosauria</taxon>
        <taxon>Saurischia</taxon>
        <taxon>Theropoda</taxon>
        <taxon>Coelurosauria</taxon>
        <taxon>Aves</taxon>
        <taxon>Palaeognathae</taxon>
        <taxon>Apterygiformes</taxon>
        <taxon>Apterygidae</taxon>
        <taxon>Apteryx</taxon>
    </lineage>
</organism>
<dbReference type="CDD" id="cd01335">
    <property type="entry name" value="Radical_SAM"/>
    <property type="match status" value="1"/>
</dbReference>
<evidence type="ECO:0000256" key="16">
    <source>
        <dbReference type="SAM" id="Phobius"/>
    </source>
</evidence>
<dbReference type="SFLD" id="SFLDS00029">
    <property type="entry name" value="Radical_SAM"/>
    <property type="match status" value="1"/>
</dbReference>
<accession>A0A8B9QMM8</accession>
<reference evidence="19" key="2">
    <citation type="submission" date="2025-09" db="UniProtKB">
        <authorList>
            <consortium name="Ensembl"/>
        </authorList>
    </citation>
    <scope>IDENTIFICATION</scope>
</reference>
<dbReference type="PANTHER" id="PTHR13930:SF0">
    <property type="entry name" value="S-ADENOSYL-L-METHIONINE-DEPENDENT TRNA 4-DEMETHYLWYOSINE SYNTHASE TYW1-RELATED"/>
    <property type="match status" value="1"/>
</dbReference>
<dbReference type="Ensembl" id="ENSAOWT00000030399.1">
    <property type="protein sequence ID" value="ENSAOWP00000026835.1"/>
    <property type="gene ID" value="ENSAOWG00000018085.1"/>
</dbReference>
<evidence type="ECO:0000259" key="18">
    <source>
        <dbReference type="PROSITE" id="PS51918"/>
    </source>
</evidence>
<dbReference type="Gene3D" id="3.20.20.70">
    <property type="entry name" value="Aldolase class I"/>
    <property type="match status" value="2"/>
</dbReference>
<name>A0A8B9QMM8_APTOW</name>
<dbReference type="SUPFAM" id="SSF52218">
    <property type="entry name" value="Flavoproteins"/>
    <property type="match status" value="1"/>
</dbReference>
<dbReference type="PROSITE" id="PS51918">
    <property type="entry name" value="RADICAL_SAM"/>
    <property type="match status" value="1"/>
</dbReference>
<evidence type="ECO:0000256" key="1">
    <source>
        <dbReference type="ARBA" id="ARBA00001966"/>
    </source>
</evidence>
<dbReference type="InterPro" id="IPR001094">
    <property type="entry name" value="Flavdoxin-like"/>
</dbReference>
<dbReference type="GO" id="GO:0051539">
    <property type="term" value="F:4 iron, 4 sulfur cluster binding"/>
    <property type="evidence" value="ECO:0007669"/>
    <property type="project" value="UniProtKB-KW"/>
</dbReference>
<evidence type="ECO:0000256" key="8">
    <source>
        <dbReference type="ARBA" id="ARBA00022723"/>
    </source>
</evidence>
<keyword evidence="8" id="KW-0479">Metal-binding</keyword>
<evidence type="ECO:0000256" key="12">
    <source>
        <dbReference type="ARBA" id="ARBA00023239"/>
    </source>
</evidence>
<comment type="cofactor">
    <cofactor evidence="1">
        <name>[4Fe-4S] cluster</name>
        <dbReference type="ChEBI" id="CHEBI:49883"/>
    </cofactor>
</comment>
<dbReference type="Pfam" id="PF08608">
    <property type="entry name" value="Wyosine_form"/>
    <property type="match status" value="1"/>
</dbReference>
<evidence type="ECO:0000256" key="9">
    <source>
        <dbReference type="ARBA" id="ARBA00022741"/>
    </source>
</evidence>
<evidence type="ECO:0000256" key="5">
    <source>
        <dbReference type="ARBA" id="ARBA00022485"/>
    </source>
</evidence>
<keyword evidence="16" id="KW-0472">Membrane</keyword>
<dbReference type="SUPFAM" id="SSF102114">
    <property type="entry name" value="Radical SAM enzymes"/>
    <property type="match status" value="1"/>
</dbReference>
<comment type="function">
    <text evidence="13">Probable component of the wybutosine biosynthesis pathway. Wybutosine is a hyper modified guanosine with a tricyclic base found at the 3'-position adjacent to the anticodon of eukaryotic phenylalanine tRNA. Catalyzes the condensation of N-methylguanine with 2 carbon atoms from pyruvate to form the tricyclic 4-demethylwyosine, an intermediate in wybutosine biosynthesis.</text>
</comment>
<dbReference type="PANTHER" id="PTHR13930">
    <property type="entry name" value="S-ADENOSYL-L-METHIONINE-DEPENDENT TRNA 4-DEMETHYLWYOSINE SYNTHASE"/>
    <property type="match status" value="1"/>
</dbReference>
<evidence type="ECO:0000313" key="20">
    <source>
        <dbReference type="Proteomes" id="UP000694424"/>
    </source>
</evidence>
<evidence type="ECO:0000313" key="19">
    <source>
        <dbReference type="Ensembl" id="ENSAOWP00000026835.1"/>
    </source>
</evidence>
<dbReference type="GO" id="GO:0102521">
    <property type="term" value="F:tRNA-4-demethylwyosine synthase activity"/>
    <property type="evidence" value="ECO:0007669"/>
    <property type="project" value="UniProtKB-EC"/>
</dbReference>
<dbReference type="Pfam" id="PF00258">
    <property type="entry name" value="Flavodoxin_1"/>
    <property type="match status" value="1"/>
</dbReference>
<keyword evidence="6" id="KW-0949">S-adenosyl-L-methionine</keyword>
<dbReference type="Gene3D" id="3.40.50.360">
    <property type="match status" value="1"/>
</dbReference>
<comment type="pathway">
    <text evidence="2">tRNA modification; wybutosine-tRNA(Phe) biosynthesis.</text>
</comment>
<comment type="catalytic activity">
    <reaction evidence="14">
        <text>N(1)-methylguanosine(37) in tRNA(Phe) + pyruvate + S-adenosyl-L-methionine = 4-demethylwyosine(37) in tRNA(Phe) + 5'-deoxyadenosine + L-methionine + CO2 + H2O</text>
        <dbReference type="Rhea" id="RHEA:36347"/>
        <dbReference type="Rhea" id="RHEA-COMP:10164"/>
        <dbReference type="Rhea" id="RHEA-COMP:10165"/>
        <dbReference type="ChEBI" id="CHEBI:15361"/>
        <dbReference type="ChEBI" id="CHEBI:15377"/>
        <dbReference type="ChEBI" id="CHEBI:16526"/>
        <dbReference type="ChEBI" id="CHEBI:17319"/>
        <dbReference type="ChEBI" id="CHEBI:57844"/>
        <dbReference type="ChEBI" id="CHEBI:59789"/>
        <dbReference type="ChEBI" id="CHEBI:64315"/>
        <dbReference type="ChEBI" id="CHEBI:73542"/>
        <dbReference type="EC" id="4.1.3.44"/>
    </reaction>
</comment>
<feature type="transmembrane region" description="Helical" evidence="16">
    <location>
        <begin position="20"/>
        <end position="39"/>
    </location>
</feature>
<keyword evidence="16" id="KW-0812">Transmembrane</keyword>
<evidence type="ECO:0000256" key="6">
    <source>
        <dbReference type="ARBA" id="ARBA00022691"/>
    </source>
</evidence>
<evidence type="ECO:0000256" key="4">
    <source>
        <dbReference type="ARBA" id="ARBA00012821"/>
    </source>
</evidence>
<evidence type="ECO:0000256" key="10">
    <source>
        <dbReference type="ARBA" id="ARBA00023004"/>
    </source>
</evidence>
<dbReference type="InterPro" id="IPR013917">
    <property type="entry name" value="tRNA_wybutosine-synth"/>
</dbReference>
<keyword evidence="7" id="KW-0819">tRNA processing</keyword>
<dbReference type="InterPro" id="IPR058240">
    <property type="entry name" value="rSAM_sf"/>
</dbReference>
<evidence type="ECO:0000256" key="3">
    <source>
        <dbReference type="ARBA" id="ARBA00010115"/>
    </source>
</evidence>
<feature type="compositionally biased region" description="Acidic residues" evidence="15">
    <location>
        <begin position="282"/>
        <end position="304"/>
    </location>
</feature>
<dbReference type="InterPro" id="IPR007197">
    <property type="entry name" value="rSAM"/>
</dbReference>
<dbReference type="GO" id="GO:0010181">
    <property type="term" value="F:FMN binding"/>
    <property type="evidence" value="ECO:0007669"/>
    <property type="project" value="InterPro"/>
</dbReference>
<dbReference type="InterPro" id="IPR013785">
    <property type="entry name" value="Aldolase_TIM"/>
</dbReference>
<dbReference type="Proteomes" id="UP000694424">
    <property type="component" value="Unplaced"/>
</dbReference>
<keyword evidence="16" id="KW-1133">Transmembrane helix</keyword>
<proteinExistence type="inferred from homology"/>